<feature type="domain" description="Reverse transcriptase" evidence="1">
    <location>
        <begin position="1"/>
        <end position="156"/>
    </location>
</feature>
<dbReference type="InterPro" id="IPR043502">
    <property type="entry name" value="DNA/RNA_pol_sf"/>
</dbReference>
<dbReference type="EMBL" id="JACGWN010000005">
    <property type="protein sequence ID" value="KAL0448786.1"/>
    <property type="molecule type" value="Genomic_DNA"/>
</dbReference>
<sequence length="156" mass="17294">MQGYKSIFGSNLVGFGLGLDFSPFTQFYESKFTQGLRQGDPISPALFILAAEAFSKGLNFLLTVHLEMYYQAQCAVITSHLSYADDVIIFTNCKKAGLARLIQFLRRFENMSGQKINYDKSAFIPGKKASLIAQRIKAITGFTMKALPITYLGAPL</sequence>
<name>A0AAW2X775_9LAMI</name>
<dbReference type="AlphaFoldDB" id="A0AAW2X775"/>
<gene>
    <name evidence="2" type="ORF">Slati_1435000</name>
</gene>
<accession>A0AAW2X775</accession>
<dbReference type="InterPro" id="IPR000477">
    <property type="entry name" value="RT_dom"/>
</dbReference>
<protein>
    <recommendedName>
        <fullName evidence="1">Reverse transcriptase domain-containing protein</fullName>
    </recommendedName>
</protein>
<dbReference type="PANTHER" id="PTHR33116">
    <property type="entry name" value="REVERSE TRANSCRIPTASE ZINC-BINDING DOMAIN-CONTAINING PROTEIN-RELATED-RELATED"/>
    <property type="match status" value="1"/>
</dbReference>
<dbReference type="SUPFAM" id="SSF56672">
    <property type="entry name" value="DNA/RNA polymerases"/>
    <property type="match status" value="1"/>
</dbReference>
<organism evidence="2">
    <name type="scientific">Sesamum latifolium</name>
    <dbReference type="NCBI Taxonomy" id="2727402"/>
    <lineage>
        <taxon>Eukaryota</taxon>
        <taxon>Viridiplantae</taxon>
        <taxon>Streptophyta</taxon>
        <taxon>Embryophyta</taxon>
        <taxon>Tracheophyta</taxon>
        <taxon>Spermatophyta</taxon>
        <taxon>Magnoliopsida</taxon>
        <taxon>eudicotyledons</taxon>
        <taxon>Gunneridae</taxon>
        <taxon>Pentapetalae</taxon>
        <taxon>asterids</taxon>
        <taxon>lamiids</taxon>
        <taxon>Lamiales</taxon>
        <taxon>Pedaliaceae</taxon>
        <taxon>Sesamum</taxon>
    </lineage>
</organism>
<reference evidence="2" key="2">
    <citation type="journal article" date="2024" name="Plant">
        <title>Genomic evolution and insights into agronomic trait innovations of Sesamum species.</title>
        <authorList>
            <person name="Miao H."/>
            <person name="Wang L."/>
            <person name="Qu L."/>
            <person name="Liu H."/>
            <person name="Sun Y."/>
            <person name="Le M."/>
            <person name="Wang Q."/>
            <person name="Wei S."/>
            <person name="Zheng Y."/>
            <person name="Lin W."/>
            <person name="Duan Y."/>
            <person name="Cao H."/>
            <person name="Xiong S."/>
            <person name="Wang X."/>
            <person name="Wei L."/>
            <person name="Li C."/>
            <person name="Ma Q."/>
            <person name="Ju M."/>
            <person name="Zhao R."/>
            <person name="Li G."/>
            <person name="Mu C."/>
            <person name="Tian Q."/>
            <person name="Mei H."/>
            <person name="Zhang T."/>
            <person name="Gao T."/>
            <person name="Zhang H."/>
        </authorList>
    </citation>
    <scope>NUCLEOTIDE SEQUENCE</scope>
    <source>
        <strain evidence="2">KEN1</strain>
    </source>
</reference>
<dbReference type="PROSITE" id="PS50878">
    <property type="entry name" value="RT_POL"/>
    <property type="match status" value="1"/>
</dbReference>
<evidence type="ECO:0000313" key="2">
    <source>
        <dbReference type="EMBL" id="KAL0448786.1"/>
    </source>
</evidence>
<evidence type="ECO:0000259" key="1">
    <source>
        <dbReference type="PROSITE" id="PS50878"/>
    </source>
</evidence>
<reference evidence="2" key="1">
    <citation type="submission" date="2020-06" db="EMBL/GenBank/DDBJ databases">
        <authorList>
            <person name="Li T."/>
            <person name="Hu X."/>
            <person name="Zhang T."/>
            <person name="Song X."/>
            <person name="Zhang H."/>
            <person name="Dai N."/>
            <person name="Sheng W."/>
            <person name="Hou X."/>
            <person name="Wei L."/>
        </authorList>
    </citation>
    <scope>NUCLEOTIDE SEQUENCE</scope>
    <source>
        <strain evidence="2">KEN1</strain>
        <tissue evidence="2">Leaf</tissue>
    </source>
</reference>
<proteinExistence type="predicted"/>
<dbReference type="PANTHER" id="PTHR33116:SF80">
    <property type="entry name" value="REVERSE TRANSCRIPTASE ZINC-BINDING DOMAIN-CONTAINING PROTEIN"/>
    <property type="match status" value="1"/>
</dbReference>
<dbReference type="Pfam" id="PF00078">
    <property type="entry name" value="RVT_1"/>
    <property type="match status" value="1"/>
</dbReference>
<comment type="caution">
    <text evidence="2">The sequence shown here is derived from an EMBL/GenBank/DDBJ whole genome shotgun (WGS) entry which is preliminary data.</text>
</comment>